<dbReference type="Pfam" id="PF23552">
    <property type="entry name" value="ParB_C"/>
    <property type="match status" value="1"/>
</dbReference>
<dbReference type="EMBL" id="MHNK01000007">
    <property type="protein sequence ID" value="OGZ44197.1"/>
    <property type="molecule type" value="Genomic_DNA"/>
</dbReference>
<sequence length="382" mass="42643">MVNIVDHFDAFLGRDSEDTEVEKKEEVVSPAPEGIQTLQEQSSDTAISLTSPLSTNGADVPFMGGRPKESVFWIETSKIRPNPEQPRTMFDETKIRALAESIRQYGILQPIVVSKREIDVPTGTEVEYQIVAGERRYRAAHMIGLAHMPAVIRREDSERIKLELALIENLQREDLQPLEKAHAYKRLVKEFGLTAADVGFRVGKSREAVANTMRLLMLPEYIQQALVVGHVTEGQARPLISLVHSPEEQRLLFERVVRDGLGAREIEQAARQIAVKVGIAVRPPRKVDKGTHDAATRLYETKLADVLGTRVSVKRTQDGKGKISIEFFSNEELQNLLARMAALQEGGKDQPMDDDGIHPLEDGSTVVIHPPKQSEDFSTFTV</sequence>
<dbReference type="AlphaFoldDB" id="A0A1G2G257"/>
<feature type="region of interest" description="Disordered" evidence="4">
    <location>
        <begin position="346"/>
        <end position="365"/>
    </location>
</feature>
<evidence type="ECO:0000259" key="5">
    <source>
        <dbReference type="SMART" id="SM00470"/>
    </source>
</evidence>
<proteinExistence type="inferred from homology"/>
<comment type="caution">
    <text evidence="6">The sequence shown here is derived from an EMBL/GenBank/DDBJ whole genome shotgun (WGS) entry which is preliminary data.</text>
</comment>
<dbReference type="FunFam" id="1.10.10.2830:FF:000001">
    <property type="entry name" value="Chromosome partitioning protein ParB"/>
    <property type="match status" value="1"/>
</dbReference>
<dbReference type="GO" id="GO:0007059">
    <property type="term" value="P:chromosome segregation"/>
    <property type="evidence" value="ECO:0007669"/>
    <property type="project" value="UniProtKB-KW"/>
</dbReference>
<evidence type="ECO:0000256" key="2">
    <source>
        <dbReference type="ARBA" id="ARBA00022829"/>
    </source>
</evidence>
<keyword evidence="3" id="KW-0238">DNA-binding</keyword>
<feature type="compositionally biased region" description="Basic and acidic residues" evidence="4">
    <location>
        <begin position="346"/>
        <end position="361"/>
    </location>
</feature>
<evidence type="ECO:0000256" key="1">
    <source>
        <dbReference type="ARBA" id="ARBA00006295"/>
    </source>
</evidence>
<protein>
    <recommendedName>
        <fullName evidence="5">ParB-like N-terminal domain-containing protein</fullName>
    </recommendedName>
</protein>
<dbReference type="PANTHER" id="PTHR33375:SF1">
    <property type="entry name" value="CHROMOSOME-PARTITIONING PROTEIN PARB-RELATED"/>
    <property type="match status" value="1"/>
</dbReference>
<dbReference type="NCBIfam" id="TIGR00180">
    <property type="entry name" value="parB_part"/>
    <property type="match status" value="1"/>
</dbReference>
<dbReference type="InterPro" id="IPR041468">
    <property type="entry name" value="HTH_ParB/Spo0J"/>
</dbReference>
<name>A0A1G2G257_9BACT</name>
<dbReference type="InterPro" id="IPR003115">
    <property type="entry name" value="ParB_N"/>
</dbReference>
<evidence type="ECO:0000313" key="7">
    <source>
        <dbReference type="Proteomes" id="UP000177480"/>
    </source>
</evidence>
<dbReference type="GO" id="GO:0003677">
    <property type="term" value="F:DNA binding"/>
    <property type="evidence" value="ECO:0007669"/>
    <property type="project" value="UniProtKB-KW"/>
</dbReference>
<dbReference type="Pfam" id="PF17762">
    <property type="entry name" value="HTH_ParB"/>
    <property type="match status" value="1"/>
</dbReference>
<organism evidence="6 7">
    <name type="scientific">Candidatus Ryanbacteria bacterium RIFCSPHIGHO2_01_FULL_45_22</name>
    <dbReference type="NCBI Taxonomy" id="1802114"/>
    <lineage>
        <taxon>Bacteria</taxon>
        <taxon>Candidatus Ryaniibacteriota</taxon>
    </lineage>
</organism>
<dbReference type="Pfam" id="PF02195">
    <property type="entry name" value="ParB_N"/>
    <property type="match status" value="1"/>
</dbReference>
<reference evidence="6 7" key="1">
    <citation type="journal article" date="2016" name="Nat. Commun.">
        <title>Thousands of microbial genomes shed light on interconnected biogeochemical processes in an aquifer system.</title>
        <authorList>
            <person name="Anantharaman K."/>
            <person name="Brown C.T."/>
            <person name="Hug L.A."/>
            <person name="Sharon I."/>
            <person name="Castelle C.J."/>
            <person name="Probst A.J."/>
            <person name="Thomas B.C."/>
            <person name="Singh A."/>
            <person name="Wilkins M.J."/>
            <person name="Karaoz U."/>
            <person name="Brodie E.L."/>
            <person name="Williams K.H."/>
            <person name="Hubbard S.S."/>
            <person name="Banfield J.F."/>
        </authorList>
    </citation>
    <scope>NUCLEOTIDE SEQUENCE [LARGE SCALE GENOMIC DNA]</scope>
</reference>
<dbReference type="InterPro" id="IPR036086">
    <property type="entry name" value="ParB/Sulfiredoxin_sf"/>
</dbReference>
<feature type="domain" description="ParB-like N-terminal" evidence="5">
    <location>
        <begin position="72"/>
        <end position="170"/>
    </location>
</feature>
<gene>
    <name evidence="6" type="ORF">A2719_02450</name>
</gene>
<dbReference type="InterPro" id="IPR050336">
    <property type="entry name" value="Chromosome_partition/occlusion"/>
</dbReference>
<dbReference type="GO" id="GO:0045881">
    <property type="term" value="P:positive regulation of sporulation resulting in formation of a cellular spore"/>
    <property type="evidence" value="ECO:0007669"/>
    <property type="project" value="TreeGrafter"/>
</dbReference>
<dbReference type="SMART" id="SM00470">
    <property type="entry name" value="ParB"/>
    <property type="match status" value="1"/>
</dbReference>
<evidence type="ECO:0000256" key="4">
    <source>
        <dbReference type="SAM" id="MobiDB-lite"/>
    </source>
</evidence>
<dbReference type="InterPro" id="IPR057240">
    <property type="entry name" value="ParB_dimer_C"/>
</dbReference>
<evidence type="ECO:0000313" key="6">
    <source>
        <dbReference type="EMBL" id="OGZ44197.1"/>
    </source>
</evidence>
<accession>A0A1G2G257</accession>
<dbReference type="Proteomes" id="UP000177480">
    <property type="component" value="Unassembled WGS sequence"/>
</dbReference>
<dbReference type="GO" id="GO:0005694">
    <property type="term" value="C:chromosome"/>
    <property type="evidence" value="ECO:0007669"/>
    <property type="project" value="TreeGrafter"/>
</dbReference>
<dbReference type="SUPFAM" id="SSF110849">
    <property type="entry name" value="ParB/Sulfiredoxin"/>
    <property type="match status" value="1"/>
</dbReference>
<evidence type="ECO:0000256" key="3">
    <source>
        <dbReference type="ARBA" id="ARBA00023125"/>
    </source>
</evidence>
<dbReference type="InterPro" id="IPR004437">
    <property type="entry name" value="ParB/RepB/Spo0J"/>
</dbReference>
<comment type="similarity">
    <text evidence="1">Belongs to the ParB family.</text>
</comment>
<dbReference type="PANTHER" id="PTHR33375">
    <property type="entry name" value="CHROMOSOME-PARTITIONING PROTEIN PARB-RELATED"/>
    <property type="match status" value="1"/>
</dbReference>
<dbReference type="FunFam" id="3.90.1530.30:FF:000001">
    <property type="entry name" value="Chromosome partitioning protein ParB"/>
    <property type="match status" value="1"/>
</dbReference>
<keyword evidence="2" id="KW-0159">Chromosome partition</keyword>
<dbReference type="STRING" id="1802114.A2719_02450"/>
<dbReference type="Gene3D" id="3.90.1530.30">
    <property type="match status" value="1"/>
</dbReference>
<dbReference type="Gene3D" id="1.10.10.2830">
    <property type="match status" value="1"/>
</dbReference>
<dbReference type="CDD" id="cd16393">
    <property type="entry name" value="SPO0J_N"/>
    <property type="match status" value="1"/>
</dbReference>